<feature type="chain" id="PRO_5038447256" evidence="8">
    <location>
        <begin position="29"/>
        <end position="1111"/>
    </location>
</feature>
<gene>
    <name evidence="10" type="ORF">FQU76_02915</name>
</gene>
<protein>
    <submittedName>
        <fullName evidence="10">S8 family serine peptidase</fullName>
    </submittedName>
</protein>
<sequence>MRKPAKKAYAAAACAVALAAGTTGPTAAAESGGRGSVPRAAAEKFNTDGGTGQTVTLITGDRVTVNAKGRVGRIERAKGRENIPFFTQVHRGSTYVVPRDARRLIADGTLDRRLFDVTGLAKPESRKAHGAGLKVIVGYRGAAAKSARNEVRASGGTTVQRTLSALDADAVTSAEGSTGELWEALSRPRHDGSAALTAGIAQVWLDGVRKASLDRTTGQIGAPAAWARSYDGTGVKIAVVDTGIDSTHPDLVGRVVAERNFTTSPVVTDRSGHGTHVASIAAGTGAKDSRFKGVAPGAQLINAKVLDDWGVGLDSGILAGVDWAVAQGADIVNMSLGGPDTPGIDPMEAQINKLSAEKGVLFAVAAGNSGPGAGTVGSPGTADAALTVGAVDDNDLMADFSGAGPRAGDNAVKPDVTAPGVAITAAAAAGTAGQNPPGYLSQNGTSMASPHVAGAAAILKQKNPTWTGDRIKSVLVGSAKGGGHPVFQQGAGRIQVDRAIDQTVVAEPVSLNLGTQTWPHNDDTPVTKKITYRNHGTADVALDLTATAATGADGQPAPAGFFTLGAQRITVPAGGTAAVDLTADTRLGGTADGVYAVTVVASGGGQSVRTAASVDREVESYEVTFKTFGRDGAPGTDWQAEMLGYAGVGSNRRFAPDLTSGSATVRIPRGTYFLSADMLVDPTAPLKGADLIDNPQFTVDGPTTVTLDARTTRPVSITVPDPAARPTRAGMLAVLVANGSAFLQGGEFTSFDNLRTAYQGPQQIDGTLQQSWAGRWESGTDEYHTLSGGPVGQLATGYTKNYSAKNLALVKTEIGASAPGARGALAMHGVLPNGSGVESPFSIRPAPQHRNVYLATDEGAAWQVVAGVLSTPDPEGYLRFDALYSSEQRQYTPGATYTESFNTGVPGPRLNAETGIVRDGNDIYGSLALVSDGAGHNGFARYAAANTTIHRDGVLYAKEDVAVDAQSFALPPESARYTVATTVHRDPAFNRAGTRIDASWTFTSARTDVSTLLPVSTVRFQPKTALDSTVAAGSKQTFPVVVQGAAAGAGLKSLRVMVSYDNKKWLSAPVGAGKVTVRAPEAGKAVSLKAVVTDKQDNQSAVTIHNAFFGR</sequence>
<evidence type="ECO:0000256" key="2">
    <source>
        <dbReference type="ARBA" id="ARBA00022670"/>
    </source>
</evidence>
<dbReference type="PRINTS" id="PR00723">
    <property type="entry name" value="SUBTILISIN"/>
</dbReference>
<evidence type="ECO:0000256" key="3">
    <source>
        <dbReference type="ARBA" id="ARBA00022801"/>
    </source>
</evidence>
<dbReference type="InterPro" id="IPR023828">
    <property type="entry name" value="Peptidase_S8_Ser-AS"/>
</dbReference>
<dbReference type="GO" id="GO:0006508">
    <property type="term" value="P:proteolysis"/>
    <property type="evidence" value="ECO:0007669"/>
    <property type="project" value="UniProtKB-KW"/>
</dbReference>
<feature type="active site" description="Charge relay system" evidence="5 6">
    <location>
        <position position="241"/>
    </location>
</feature>
<dbReference type="InterPro" id="IPR023827">
    <property type="entry name" value="Peptidase_S8_Asp-AS"/>
</dbReference>
<dbReference type="PROSITE" id="PS00138">
    <property type="entry name" value="SUBTILASE_SER"/>
    <property type="match status" value="1"/>
</dbReference>
<evidence type="ECO:0000313" key="10">
    <source>
        <dbReference type="EMBL" id="QDY75637.1"/>
    </source>
</evidence>
<dbReference type="InterPro" id="IPR050131">
    <property type="entry name" value="Peptidase_S8_subtilisin-like"/>
</dbReference>
<dbReference type="KEGG" id="sqz:FQU76_02915"/>
<dbReference type="PANTHER" id="PTHR43806:SF65">
    <property type="entry name" value="SERINE PROTEASE APRX"/>
    <property type="match status" value="1"/>
</dbReference>
<dbReference type="GO" id="GO:0004252">
    <property type="term" value="F:serine-type endopeptidase activity"/>
    <property type="evidence" value="ECO:0007669"/>
    <property type="project" value="UniProtKB-UniRule"/>
</dbReference>
<dbReference type="PROSITE" id="PS00137">
    <property type="entry name" value="SUBTILASE_HIS"/>
    <property type="match status" value="1"/>
</dbReference>
<evidence type="ECO:0000256" key="7">
    <source>
        <dbReference type="RuleBase" id="RU003355"/>
    </source>
</evidence>
<dbReference type="PIRSF" id="PIRSF037854">
    <property type="entry name" value="Dihydropyridine_esterase"/>
    <property type="match status" value="1"/>
</dbReference>
<evidence type="ECO:0000259" key="9">
    <source>
        <dbReference type="Pfam" id="PF00082"/>
    </source>
</evidence>
<evidence type="ECO:0000256" key="4">
    <source>
        <dbReference type="ARBA" id="ARBA00022825"/>
    </source>
</evidence>
<dbReference type="InterPro" id="IPR036852">
    <property type="entry name" value="Peptidase_S8/S53_dom_sf"/>
</dbReference>
<dbReference type="InterPro" id="IPR015500">
    <property type="entry name" value="Peptidase_S8_subtilisin-rel"/>
</dbReference>
<keyword evidence="8" id="KW-0732">Signal</keyword>
<dbReference type="AlphaFoldDB" id="A0A5B8J336"/>
<evidence type="ECO:0000256" key="8">
    <source>
        <dbReference type="SAM" id="SignalP"/>
    </source>
</evidence>
<name>A0A5B8J336_9ACTN</name>
<keyword evidence="4 6" id="KW-0720">Serine protease</keyword>
<keyword evidence="3 6" id="KW-0378">Hydrolase</keyword>
<comment type="similarity">
    <text evidence="1 6 7">Belongs to the peptidase S8 family.</text>
</comment>
<evidence type="ECO:0000256" key="5">
    <source>
        <dbReference type="PIRSR" id="PIRSR615500-1"/>
    </source>
</evidence>
<dbReference type="Proteomes" id="UP000320580">
    <property type="component" value="Chromosome"/>
</dbReference>
<accession>A0A5B8J336</accession>
<dbReference type="PROSITE" id="PS51892">
    <property type="entry name" value="SUBTILASE"/>
    <property type="match status" value="1"/>
</dbReference>
<evidence type="ECO:0000313" key="11">
    <source>
        <dbReference type="Proteomes" id="UP000320580"/>
    </source>
</evidence>
<dbReference type="PANTHER" id="PTHR43806">
    <property type="entry name" value="PEPTIDASE S8"/>
    <property type="match status" value="1"/>
</dbReference>
<feature type="active site" description="Charge relay system" evidence="5 6">
    <location>
        <position position="273"/>
    </location>
</feature>
<dbReference type="InterPro" id="IPR000209">
    <property type="entry name" value="Peptidase_S8/S53_dom"/>
</dbReference>
<dbReference type="SUPFAM" id="SSF52743">
    <property type="entry name" value="Subtilisin-like"/>
    <property type="match status" value="1"/>
</dbReference>
<dbReference type="OrthoDB" id="9798386at2"/>
<dbReference type="EMBL" id="CP042266">
    <property type="protein sequence ID" value="QDY75637.1"/>
    <property type="molecule type" value="Genomic_DNA"/>
</dbReference>
<dbReference type="InterPro" id="IPR034213">
    <property type="entry name" value="S8_Vpr-like"/>
</dbReference>
<dbReference type="RefSeq" id="WP_146478947.1">
    <property type="nucleotide sequence ID" value="NZ_CP042266.1"/>
</dbReference>
<feature type="domain" description="Peptidase S8/S53" evidence="9">
    <location>
        <begin position="232"/>
        <end position="492"/>
    </location>
</feature>
<evidence type="ECO:0000256" key="1">
    <source>
        <dbReference type="ARBA" id="ARBA00011073"/>
    </source>
</evidence>
<dbReference type="InterPro" id="IPR017297">
    <property type="entry name" value="Peptidase_S8A_DPH-A"/>
</dbReference>
<feature type="active site" description="Charge relay system" evidence="5 6">
    <location>
        <position position="446"/>
    </location>
</feature>
<dbReference type="InterPro" id="IPR022398">
    <property type="entry name" value="Peptidase_S8_His-AS"/>
</dbReference>
<organism evidence="10 11">
    <name type="scientific">Streptomyces qinzhouensis</name>
    <dbReference type="NCBI Taxonomy" id="2599401"/>
    <lineage>
        <taxon>Bacteria</taxon>
        <taxon>Bacillati</taxon>
        <taxon>Actinomycetota</taxon>
        <taxon>Actinomycetes</taxon>
        <taxon>Kitasatosporales</taxon>
        <taxon>Streptomycetaceae</taxon>
        <taxon>Streptomyces</taxon>
    </lineage>
</organism>
<proteinExistence type="inferred from homology"/>
<dbReference type="CDD" id="cd07474">
    <property type="entry name" value="Peptidases_S8_subtilisin_Vpr-like"/>
    <property type="match status" value="1"/>
</dbReference>
<keyword evidence="11" id="KW-1185">Reference proteome</keyword>
<evidence type="ECO:0000256" key="6">
    <source>
        <dbReference type="PROSITE-ProRule" id="PRU01240"/>
    </source>
</evidence>
<reference evidence="10 11" key="1">
    <citation type="submission" date="2019-07" db="EMBL/GenBank/DDBJ databases">
        <authorList>
            <person name="Zhu P."/>
        </authorList>
    </citation>
    <scope>NUCLEOTIDE SEQUENCE [LARGE SCALE GENOMIC DNA]</scope>
    <source>
        <strain evidence="10 11">SSL-25</strain>
    </source>
</reference>
<keyword evidence="2 6" id="KW-0645">Protease</keyword>
<dbReference type="PROSITE" id="PS00136">
    <property type="entry name" value="SUBTILASE_ASP"/>
    <property type="match status" value="1"/>
</dbReference>
<dbReference type="Gene3D" id="3.40.50.200">
    <property type="entry name" value="Peptidase S8/S53 domain"/>
    <property type="match status" value="1"/>
</dbReference>
<feature type="signal peptide" evidence="8">
    <location>
        <begin position="1"/>
        <end position="28"/>
    </location>
</feature>
<dbReference type="Pfam" id="PF00082">
    <property type="entry name" value="Peptidase_S8"/>
    <property type="match status" value="1"/>
</dbReference>